<accession>A0A126PXQ6</accession>
<dbReference type="EMBL" id="CP014323">
    <property type="protein sequence ID" value="AMJ97816.1"/>
    <property type="molecule type" value="Genomic_DNA"/>
</dbReference>
<dbReference type="GO" id="GO:0003677">
    <property type="term" value="F:DNA binding"/>
    <property type="evidence" value="ECO:0007669"/>
    <property type="project" value="UniProtKB-KW"/>
</dbReference>
<dbReference type="InterPro" id="IPR007627">
    <property type="entry name" value="RNA_pol_sigma70_r2"/>
</dbReference>
<feature type="domain" description="RNA polymerase sigma factor 70 region 4 type 2" evidence="7">
    <location>
        <begin position="136"/>
        <end position="183"/>
    </location>
</feature>
<dbReference type="Gene3D" id="1.10.10.10">
    <property type="entry name" value="Winged helix-like DNA-binding domain superfamily/Winged helix DNA-binding domain"/>
    <property type="match status" value="1"/>
</dbReference>
<evidence type="ECO:0000256" key="1">
    <source>
        <dbReference type="ARBA" id="ARBA00010641"/>
    </source>
</evidence>
<keyword evidence="3" id="KW-0731">Sigma factor</keyword>
<feature type="domain" description="RNA polymerase sigma-70 region 2" evidence="6">
    <location>
        <begin position="36"/>
        <end position="97"/>
    </location>
</feature>
<name>A0A126PXQ6_ALTMA</name>
<dbReference type="InterPro" id="IPR014284">
    <property type="entry name" value="RNA_pol_sigma-70_dom"/>
</dbReference>
<organism evidence="8 9">
    <name type="scientific">Alteromonas macleodii</name>
    <name type="common">Pseudoalteromonas macleodii</name>
    <dbReference type="NCBI Taxonomy" id="28108"/>
    <lineage>
        <taxon>Bacteria</taxon>
        <taxon>Pseudomonadati</taxon>
        <taxon>Pseudomonadota</taxon>
        <taxon>Gammaproteobacteria</taxon>
        <taxon>Alteromonadales</taxon>
        <taxon>Alteromonadaceae</taxon>
        <taxon>Alteromonas/Salinimonas group</taxon>
        <taxon>Alteromonas</taxon>
    </lineage>
</organism>
<dbReference type="AlphaFoldDB" id="A0A126PXQ6"/>
<evidence type="ECO:0000313" key="9">
    <source>
        <dbReference type="Proteomes" id="UP000063991"/>
    </source>
</evidence>
<dbReference type="InterPro" id="IPR036388">
    <property type="entry name" value="WH-like_DNA-bd_sf"/>
</dbReference>
<sequence>MKKNEKAGIIDANVSNSKHTTFNIMTRKSTVAETFLKYRSKLMRAVGSIVGADDIEDIVQEAFIKSYEAELKQEIQYERTYMLKTARNLALNHVAKAENKNKQQLDDMDILPYELVGHSLEKNVESKERFIHFCRATDTLSADVKRVFLLKKVYGMRQKEIAELVGLSESTVEKHVAKGLMMCSRYLAELSKDSASPRATANATQDISRS</sequence>
<dbReference type="InterPro" id="IPR039425">
    <property type="entry name" value="RNA_pol_sigma-70-like"/>
</dbReference>
<dbReference type="NCBIfam" id="TIGR02937">
    <property type="entry name" value="sigma70-ECF"/>
    <property type="match status" value="1"/>
</dbReference>
<dbReference type="Gene3D" id="1.10.1740.10">
    <property type="match status" value="1"/>
</dbReference>
<dbReference type="SUPFAM" id="SSF88946">
    <property type="entry name" value="Sigma2 domain of RNA polymerase sigma factors"/>
    <property type="match status" value="1"/>
</dbReference>
<protein>
    <submittedName>
        <fullName evidence="8">RNA polymerase subunit sigma-70</fullName>
    </submittedName>
</protein>
<gene>
    <name evidence="8" type="ORF">AVL55_06345</name>
</gene>
<evidence type="ECO:0000256" key="2">
    <source>
        <dbReference type="ARBA" id="ARBA00023015"/>
    </source>
</evidence>
<evidence type="ECO:0000313" key="8">
    <source>
        <dbReference type="EMBL" id="AMJ97816.1"/>
    </source>
</evidence>
<dbReference type="Pfam" id="PF08281">
    <property type="entry name" value="Sigma70_r4_2"/>
    <property type="match status" value="1"/>
</dbReference>
<evidence type="ECO:0000256" key="3">
    <source>
        <dbReference type="ARBA" id="ARBA00023082"/>
    </source>
</evidence>
<dbReference type="PANTHER" id="PTHR43133">
    <property type="entry name" value="RNA POLYMERASE ECF-TYPE SIGMA FACTO"/>
    <property type="match status" value="1"/>
</dbReference>
<comment type="similarity">
    <text evidence="1">Belongs to the sigma-70 factor family. ECF subfamily.</text>
</comment>
<dbReference type="GO" id="GO:0006352">
    <property type="term" value="P:DNA-templated transcription initiation"/>
    <property type="evidence" value="ECO:0007669"/>
    <property type="project" value="InterPro"/>
</dbReference>
<dbReference type="RefSeq" id="WP_061094563.1">
    <property type="nucleotide sequence ID" value="NZ_CP014323.1"/>
</dbReference>
<evidence type="ECO:0000256" key="4">
    <source>
        <dbReference type="ARBA" id="ARBA00023125"/>
    </source>
</evidence>
<reference evidence="8 9" key="1">
    <citation type="submission" date="2015-12" db="EMBL/GenBank/DDBJ databases">
        <authorList>
            <person name="Shamseldin A."/>
            <person name="Moawad H."/>
            <person name="Abd El-Rahim W.M."/>
            <person name="Sadowsky M.J."/>
        </authorList>
    </citation>
    <scope>NUCLEOTIDE SEQUENCE [LARGE SCALE GENOMIC DNA]</scope>
    <source>
        <strain evidence="8 9">D7</strain>
    </source>
</reference>
<evidence type="ECO:0000259" key="7">
    <source>
        <dbReference type="Pfam" id="PF08281"/>
    </source>
</evidence>
<proteinExistence type="inferred from homology"/>
<dbReference type="PANTHER" id="PTHR43133:SF8">
    <property type="entry name" value="RNA POLYMERASE SIGMA FACTOR HI_1459-RELATED"/>
    <property type="match status" value="1"/>
</dbReference>
<dbReference type="InterPro" id="IPR013325">
    <property type="entry name" value="RNA_pol_sigma_r2"/>
</dbReference>
<dbReference type="GO" id="GO:0016987">
    <property type="term" value="F:sigma factor activity"/>
    <property type="evidence" value="ECO:0007669"/>
    <property type="project" value="UniProtKB-KW"/>
</dbReference>
<keyword evidence="2" id="KW-0805">Transcription regulation</keyword>
<dbReference type="SUPFAM" id="SSF88659">
    <property type="entry name" value="Sigma3 and sigma4 domains of RNA polymerase sigma factors"/>
    <property type="match status" value="1"/>
</dbReference>
<dbReference type="Pfam" id="PF04542">
    <property type="entry name" value="Sigma70_r2"/>
    <property type="match status" value="1"/>
</dbReference>
<dbReference type="InterPro" id="IPR013249">
    <property type="entry name" value="RNA_pol_sigma70_r4_t2"/>
</dbReference>
<evidence type="ECO:0000256" key="5">
    <source>
        <dbReference type="ARBA" id="ARBA00023163"/>
    </source>
</evidence>
<dbReference type="InterPro" id="IPR013324">
    <property type="entry name" value="RNA_pol_sigma_r3/r4-like"/>
</dbReference>
<dbReference type="OrthoDB" id="6689546at2"/>
<evidence type="ECO:0000259" key="6">
    <source>
        <dbReference type="Pfam" id="PF04542"/>
    </source>
</evidence>
<keyword evidence="5" id="KW-0804">Transcription</keyword>
<dbReference type="Proteomes" id="UP000063991">
    <property type="component" value="Chromosome"/>
</dbReference>
<keyword evidence="4" id="KW-0238">DNA-binding</keyword>